<organism evidence="1 2">
    <name type="scientific">Fusobacterium nucleatum subsp. polymorphum</name>
    <name type="common">Fusobacterium polymorphum</name>
    <dbReference type="NCBI Taxonomy" id="76857"/>
    <lineage>
        <taxon>Bacteria</taxon>
        <taxon>Fusobacteriati</taxon>
        <taxon>Fusobacteriota</taxon>
        <taxon>Fusobacteriia</taxon>
        <taxon>Fusobacteriales</taxon>
        <taxon>Fusobacteriaceae</taxon>
        <taxon>Fusobacterium</taxon>
    </lineage>
</organism>
<dbReference type="SUPFAM" id="SSF160719">
    <property type="entry name" value="gpW/gp25-like"/>
    <property type="match status" value="1"/>
</dbReference>
<proteinExistence type="predicted"/>
<protein>
    <recommendedName>
        <fullName evidence="3">IraD/Gp25-like domain-containing protein</fullName>
    </recommendedName>
</protein>
<evidence type="ECO:0000313" key="1">
    <source>
        <dbReference type="EMBL" id="PGH21740.1"/>
    </source>
</evidence>
<gene>
    <name evidence="1" type="ORF">RN96_00470</name>
</gene>
<dbReference type="EMBL" id="NJGI01000001">
    <property type="protein sequence ID" value="PGH21740.1"/>
    <property type="molecule type" value="Genomic_DNA"/>
</dbReference>
<evidence type="ECO:0000313" key="2">
    <source>
        <dbReference type="Proteomes" id="UP000222862"/>
    </source>
</evidence>
<accession>A0A2B7YKL5</accession>
<dbReference type="AlphaFoldDB" id="A0A2B7YKL5"/>
<comment type="caution">
    <text evidence="1">The sequence shown here is derived from an EMBL/GenBank/DDBJ whole genome shotgun (WGS) entry which is preliminary data.</text>
</comment>
<name>A0A2B7YKL5_FUSNP</name>
<dbReference type="RefSeq" id="WP_098701906.1">
    <property type="nucleotide sequence ID" value="NZ_NJGI01000001.1"/>
</dbReference>
<dbReference type="Proteomes" id="UP000222862">
    <property type="component" value="Unassembled WGS sequence"/>
</dbReference>
<sequence length="100" mass="11780">MIYLINSKDGINYNPQNEIEDVVRNVHMILRVTKEEQPLMREFSLDNDMVDKNIPVIKNKLIGLLMTNLKEYEPRALLKNLDLKLENNDLEIMLEIEVII</sequence>
<reference evidence="1 2" key="1">
    <citation type="submission" date="2017-06" db="EMBL/GenBank/DDBJ databases">
        <title>Genome sequencing of Fusobacterium nucleatum subsp. polymorphum KCOM 1232 (=ChDC F37).</title>
        <authorList>
            <person name="Kook J.-K."/>
            <person name="Park S.-N."/>
            <person name="Lim Y.K."/>
            <person name="Roh H."/>
        </authorList>
    </citation>
    <scope>NUCLEOTIDE SEQUENCE [LARGE SCALE GENOMIC DNA]</scope>
    <source>
        <strain evidence="2">KCOM 1232 ( ChDC F37)</strain>
    </source>
</reference>
<evidence type="ECO:0008006" key="3">
    <source>
        <dbReference type="Google" id="ProtNLM"/>
    </source>
</evidence>